<feature type="domain" description="Cell envelope-related transcriptional attenuator" evidence="4">
    <location>
        <begin position="97"/>
        <end position="243"/>
    </location>
</feature>
<keyword evidence="3" id="KW-0472">Membrane</keyword>
<dbReference type="eggNOG" id="COG1316">
    <property type="taxonomic scope" value="Bacteria"/>
</dbReference>
<proteinExistence type="inferred from homology"/>
<dbReference type="STRING" id="1122152.GCA_000425905_00914"/>
<protein>
    <submittedName>
        <fullName evidence="5">Transcriptional regulator</fullName>
    </submittedName>
</protein>
<dbReference type="Gene3D" id="3.40.630.190">
    <property type="entry name" value="LCP protein"/>
    <property type="match status" value="1"/>
</dbReference>
<dbReference type="EMBL" id="AZFB01000004">
    <property type="protein sequence ID" value="KRL63267.1"/>
    <property type="molecule type" value="Genomic_DNA"/>
</dbReference>
<accession>A0A0R1SAV9</accession>
<name>A0A0R1SAV9_9LACO</name>
<evidence type="ECO:0000256" key="2">
    <source>
        <dbReference type="SAM" id="MobiDB-lite"/>
    </source>
</evidence>
<keyword evidence="6" id="KW-1185">Reference proteome</keyword>
<gene>
    <name evidence="5" type="ORF">FC23_GL000836</name>
</gene>
<evidence type="ECO:0000313" key="6">
    <source>
        <dbReference type="Proteomes" id="UP000051931"/>
    </source>
</evidence>
<evidence type="ECO:0000256" key="1">
    <source>
        <dbReference type="ARBA" id="ARBA00006068"/>
    </source>
</evidence>
<dbReference type="InterPro" id="IPR004474">
    <property type="entry name" value="LytR_CpsA_psr"/>
</dbReference>
<dbReference type="NCBIfam" id="TIGR00350">
    <property type="entry name" value="lytR_cpsA_psr"/>
    <property type="match status" value="1"/>
</dbReference>
<evidence type="ECO:0000259" key="4">
    <source>
        <dbReference type="Pfam" id="PF03816"/>
    </source>
</evidence>
<dbReference type="Proteomes" id="UP000051931">
    <property type="component" value="Unassembled WGS sequence"/>
</dbReference>
<feature type="transmembrane region" description="Helical" evidence="3">
    <location>
        <begin position="28"/>
        <end position="48"/>
    </location>
</feature>
<reference evidence="5 6" key="1">
    <citation type="journal article" date="2015" name="Genome Announc.">
        <title>Expanding the biotechnology potential of lactobacilli through comparative genomics of 213 strains and associated genera.</title>
        <authorList>
            <person name="Sun Z."/>
            <person name="Harris H.M."/>
            <person name="McCann A."/>
            <person name="Guo C."/>
            <person name="Argimon S."/>
            <person name="Zhang W."/>
            <person name="Yang X."/>
            <person name="Jeffery I.B."/>
            <person name="Cooney J.C."/>
            <person name="Kagawa T.F."/>
            <person name="Liu W."/>
            <person name="Song Y."/>
            <person name="Salvetti E."/>
            <person name="Wrobel A."/>
            <person name="Rasinkangas P."/>
            <person name="Parkhill J."/>
            <person name="Rea M.C."/>
            <person name="O'Sullivan O."/>
            <person name="Ritari J."/>
            <person name="Douillard F.P."/>
            <person name="Paul Ross R."/>
            <person name="Yang R."/>
            <person name="Briner A.E."/>
            <person name="Felis G.E."/>
            <person name="de Vos W.M."/>
            <person name="Barrangou R."/>
            <person name="Klaenhammer T.R."/>
            <person name="Caufield P.W."/>
            <person name="Cui Y."/>
            <person name="Zhang H."/>
            <person name="O'Toole P.W."/>
        </authorList>
    </citation>
    <scope>NUCLEOTIDE SEQUENCE [LARGE SCALE GENOMIC DNA]</scope>
    <source>
        <strain evidence="5 6">DSM 15354</strain>
    </source>
</reference>
<comment type="caution">
    <text evidence="5">The sequence shown here is derived from an EMBL/GenBank/DDBJ whole genome shotgun (WGS) entry which is preliminary data.</text>
</comment>
<comment type="similarity">
    <text evidence="1">Belongs to the LytR/CpsA/Psr (LCP) family.</text>
</comment>
<dbReference type="InterPro" id="IPR050922">
    <property type="entry name" value="LytR/CpsA/Psr_CW_biosynth"/>
</dbReference>
<dbReference type="RefSeq" id="WP_027824891.1">
    <property type="nucleotide sequence ID" value="NZ_AUEI01000007.1"/>
</dbReference>
<feature type="region of interest" description="Disordered" evidence="2">
    <location>
        <begin position="329"/>
        <end position="349"/>
    </location>
</feature>
<organism evidence="5 6">
    <name type="scientific">Lactobacillus psittaci DSM 15354</name>
    <dbReference type="NCBI Taxonomy" id="1122152"/>
    <lineage>
        <taxon>Bacteria</taxon>
        <taxon>Bacillati</taxon>
        <taxon>Bacillota</taxon>
        <taxon>Bacilli</taxon>
        <taxon>Lactobacillales</taxon>
        <taxon>Lactobacillaceae</taxon>
        <taxon>Lactobacillus</taxon>
    </lineage>
</organism>
<keyword evidence="3" id="KW-1133">Transmembrane helix</keyword>
<keyword evidence="3" id="KW-0812">Transmembrane</keyword>
<dbReference type="AlphaFoldDB" id="A0A0R1SAV9"/>
<dbReference type="PANTHER" id="PTHR33392:SF6">
    <property type="entry name" value="POLYISOPRENYL-TEICHOIC ACID--PEPTIDOGLYCAN TEICHOIC ACID TRANSFERASE TAGU"/>
    <property type="match status" value="1"/>
</dbReference>
<dbReference type="PANTHER" id="PTHR33392">
    <property type="entry name" value="POLYISOPRENYL-TEICHOIC ACID--PEPTIDOGLYCAN TEICHOIC ACID TRANSFERASE TAGU"/>
    <property type="match status" value="1"/>
</dbReference>
<dbReference type="Pfam" id="PF03816">
    <property type="entry name" value="LytR_cpsA_psr"/>
    <property type="match status" value="1"/>
</dbReference>
<dbReference type="OrthoDB" id="27330at2"/>
<evidence type="ECO:0000256" key="3">
    <source>
        <dbReference type="SAM" id="Phobius"/>
    </source>
</evidence>
<evidence type="ECO:0000313" key="5">
    <source>
        <dbReference type="EMBL" id="KRL63267.1"/>
    </source>
</evidence>
<sequence>MDNNHPSNSRVELHQADYRQKRRLWRKLLLLTIVIVLGALAYFGYVYLRTKGAIDQTYDNKNAVSTKSSTFDGKKKFAVLLLGTDTGAFDRTEKMGNTDTIIVAVVNPAKKKYTLMSIPRDTLAEMVGTKKFTAEKINAAYSIGGAKMAMKSVSVLINVPIKYYAVVNMGGLRKMVNGVGGVVVKPPLSFTYGGYSFKKGQKTKLNGSQALAYARMRYDDPQGDYGRQLRQRQVIISMIQHAASIKTLVNLESILNSVSNNIRTNLSFNNLMAIFQNYRSSTKNSDSDYLHGTGVYIDEASYQVMSDKELQRVSNILRSELGLEKETISNNETYQNKRNEENGFSYSSTSNQNYTIYSYNKSSSDSNDDSGED</sequence>
<dbReference type="PATRIC" id="fig|1122152.4.peg.860"/>